<evidence type="ECO:0000313" key="2">
    <source>
        <dbReference type="EMBL" id="MBC8317461.1"/>
    </source>
</evidence>
<keyword evidence="1" id="KW-0812">Transmembrane</keyword>
<name>A0A8J6NAW9_9BACT</name>
<dbReference type="Proteomes" id="UP000614424">
    <property type="component" value="Unassembled WGS sequence"/>
</dbReference>
<dbReference type="EMBL" id="JACNJZ010000091">
    <property type="protein sequence ID" value="MBC8317461.1"/>
    <property type="molecule type" value="Genomic_DNA"/>
</dbReference>
<evidence type="ECO:0000313" key="3">
    <source>
        <dbReference type="Proteomes" id="UP000614424"/>
    </source>
</evidence>
<gene>
    <name evidence="2" type="ORF">H8E41_06110</name>
</gene>
<feature type="non-terminal residue" evidence="2">
    <location>
        <position position="124"/>
    </location>
</feature>
<comment type="caution">
    <text evidence="2">The sequence shown here is derived from an EMBL/GenBank/DDBJ whole genome shotgun (WGS) entry which is preliminary data.</text>
</comment>
<organism evidence="2 3">
    <name type="scientific">Candidatus Desulfobia pelagia</name>
    <dbReference type="NCBI Taxonomy" id="2841692"/>
    <lineage>
        <taxon>Bacteria</taxon>
        <taxon>Pseudomonadati</taxon>
        <taxon>Thermodesulfobacteriota</taxon>
        <taxon>Desulfobulbia</taxon>
        <taxon>Desulfobulbales</taxon>
        <taxon>Desulfobulbaceae</taxon>
        <taxon>Candidatus Desulfobia</taxon>
    </lineage>
</organism>
<dbReference type="Pfam" id="PF10861">
    <property type="entry name" value="DUF2784"/>
    <property type="match status" value="1"/>
</dbReference>
<keyword evidence="1" id="KW-0472">Membrane</keyword>
<keyword evidence="1" id="KW-1133">Transmembrane helix</keyword>
<reference evidence="2 3" key="1">
    <citation type="submission" date="2020-08" db="EMBL/GenBank/DDBJ databases">
        <title>Bridging the membrane lipid divide: bacteria of the FCB group superphylum have the potential to synthesize archaeal ether lipids.</title>
        <authorList>
            <person name="Villanueva L."/>
            <person name="Von Meijenfeldt F.A.B."/>
            <person name="Westbye A.B."/>
            <person name="Yadav S."/>
            <person name="Hopmans E.C."/>
            <person name="Dutilh B.E."/>
            <person name="Sinninghe Damste J.S."/>
        </authorList>
    </citation>
    <scope>NUCLEOTIDE SEQUENCE [LARGE SCALE GENOMIC DNA]</scope>
    <source>
        <strain evidence="2">NIOZ-UU47</strain>
    </source>
</reference>
<feature type="transmembrane region" description="Helical" evidence="1">
    <location>
        <begin position="95"/>
        <end position="114"/>
    </location>
</feature>
<dbReference type="InterPro" id="IPR021218">
    <property type="entry name" value="DUF2784"/>
</dbReference>
<feature type="transmembrane region" description="Helical" evidence="1">
    <location>
        <begin position="6"/>
        <end position="28"/>
    </location>
</feature>
<accession>A0A8J6NAW9</accession>
<protein>
    <submittedName>
        <fullName evidence="2">DUF2784 domain-containing protein</fullName>
    </submittedName>
</protein>
<sequence length="124" mass="14242">MSRIAADFLVILHFGFIAFVVIGGLFVFRWRWVMYLHIPAAVWGALVEFKGWLCPLTPLEQYFRRLSGISYQGGFVEHYILPLVYPVGLTRPMQIFFGIFVVAVNVVIYSCLAANHMKNKLKKT</sequence>
<evidence type="ECO:0000256" key="1">
    <source>
        <dbReference type="SAM" id="Phobius"/>
    </source>
</evidence>
<proteinExistence type="predicted"/>
<dbReference type="AlphaFoldDB" id="A0A8J6NAW9"/>